<dbReference type="GO" id="GO:0042742">
    <property type="term" value="P:defense response to bacterium"/>
    <property type="evidence" value="ECO:0007669"/>
    <property type="project" value="UniProtKB-KW"/>
</dbReference>
<feature type="active site" description="Proton donor/acceptor" evidence="10">
    <location>
        <position position="21"/>
    </location>
</feature>
<dbReference type="PANTHER" id="PTHR38107:SF3">
    <property type="entry name" value="LYSOZYME RRRD-RELATED"/>
    <property type="match status" value="1"/>
</dbReference>
<evidence type="ECO:0000256" key="5">
    <source>
        <dbReference type="ARBA" id="ARBA00022801"/>
    </source>
</evidence>
<dbReference type="InterPro" id="IPR051018">
    <property type="entry name" value="Bacteriophage_GH24"/>
</dbReference>
<dbReference type="SUPFAM" id="SSF53955">
    <property type="entry name" value="Lysozyme-like"/>
    <property type="match status" value="1"/>
</dbReference>
<keyword evidence="9 10" id="KW-0326">Glycosidase</keyword>
<organism evidence="12">
    <name type="scientific">uncultured Caudovirales phage</name>
    <dbReference type="NCBI Taxonomy" id="2100421"/>
    <lineage>
        <taxon>Viruses</taxon>
        <taxon>Duplodnaviria</taxon>
        <taxon>Heunggongvirae</taxon>
        <taxon>Uroviricota</taxon>
        <taxon>Caudoviricetes</taxon>
        <taxon>Peduoviridae</taxon>
        <taxon>Maltschvirus</taxon>
        <taxon>Maltschvirus maltsch</taxon>
    </lineage>
</organism>
<comment type="function">
    <text evidence="10">Endolysin with lysozyme activity that degrades host peptidoglycans and participates with the holin and spanin proteins in the sequential events which lead to the programmed host cell lysis releasing the mature viral particles. Once the holin has permeabilized the host cell membrane, the endolysin can reach the periplasm and break down the peptidoglycan layer.</text>
</comment>
<evidence type="ECO:0000256" key="4">
    <source>
        <dbReference type="ARBA" id="ARBA00022638"/>
    </source>
</evidence>
<keyword evidence="8 10" id="KW-1035">Host cytoplasm</keyword>
<name>A0A6J5T8A1_9CAUD</name>
<evidence type="ECO:0000256" key="2">
    <source>
        <dbReference type="ARBA" id="ARBA00022529"/>
    </source>
</evidence>
<feature type="active site" description="Proton donor/acceptor" evidence="10">
    <location>
        <position position="12"/>
    </location>
</feature>
<evidence type="ECO:0000313" key="12">
    <source>
        <dbReference type="EMBL" id="CAB4240787.1"/>
    </source>
</evidence>
<sequence>MKDLLILIKRFEGCRLKAYFCPAGILTIGWGSTGGISIGDIWTQEQADKRLEQDTYKFFVGVSKLIPNASDNVKIACSDFAYNLGLGAFKTSTLRRKILAGDIEGAKMQLARWNKSGGKILKGLTLRRQAEIAYI</sequence>
<dbReference type="EC" id="3.2.1.17" evidence="10"/>
<evidence type="ECO:0000256" key="10">
    <source>
        <dbReference type="HAMAP-Rule" id="MF_04110"/>
    </source>
</evidence>
<reference evidence="12" key="1">
    <citation type="submission" date="2020-05" db="EMBL/GenBank/DDBJ databases">
        <authorList>
            <person name="Chiriac C."/>
            <person name="Salcher M."/>
            <person name="Ghai R."/>
            <person name="Kavagutti S V."/>
        </authorList>
    </citation>
    <scope>NUCLEOTIDE SEQUENCE</scope>
</reference>
<keyword evidence="2 10" id="KW-0929">Antimicrobial</keyword>
<proteinExistence type="inferred from homology"/>
<dbReference type="InterPro" id="IPR002196">
    <property type="entry name" value="Glyco_hydro_24"/>
</dbReference>
<dbReference type="Gene3D" id="1.10.530.40">
    <property type="match status" value="1"/>
</dbReference>
<dbReference type="HAMAP" id="MF_04110">
    <property type="entry name" value="ENDOLYSIN_T4"/>
    <property type="match status" value="1"/>
</dbReference>
<dbReference type="EMBL" id="LR797818">
    <property type="protein sequence ID" value="CAB4240787.1"/>
    <property type="molecule type" value="Genomic_DNA"/>
</dbReference>
<keyword evidence="4 10" id="KW-0081">Bacteriolytic enzyme</keyword>
<comment type="catalytic activity">
    <reaction evidence="1 10 11">
        <text>Hydrolysis of (1-&gt;4)-beta-linkages between N-acetylmuramic acid and N-acetyl-D-glucosamine residues in a peptidoglycan and between N-acetyl-D-glucosamine residues in chitodextrins.</text>
        <dbReference type="EC" id="3.2.1.17"/>
    </reaction>
</comment>
<keyword evidence="6 10" id="KW-0204">Cytolysis</keyword>
<dbReference type="Pfam" id="PF00959">
    <property type="entry name" value="Phage_lysozyme"/>
    <property type="match status" value="1"/>
</dbReference>
<accession>A0A6J5T8A1</accession>
<dbReference type="InterPro" id="IPR034690">
    <property type="entry name" value="Endolysin_T4_type"/>
</dbReference>
<gene>
    <name evidence="12" type="ORF">UFOVP22_5</name>
</gene>
<keyword evidence="3 10" id="KW-1188">Viral release from host cell</keyword>
<dbReference type="GO" id="GO:0016998">
    <property type="term" value="P:cell wall macromolecule catabolic process"/>
    <property type="evidence" value="ECO:0007669"/>
    <property type="project" value="InterPro"/>
</dbReference>
<evidence type="ECO:0000256" key="7">
    <source>
        <dbReference type="ARBA" id="ARBA00023142"/>
    </source>
</evidence>
<dbReference type="InterPro" id="IPR023347">
    <property type="entry name" value="Lysozyme_dom_sf"/>
</dbReference>
<protein>
    <recommendedName>
        <fullName evidence="10">Endolysin</fullName>
        <ecNumber evidence="10">3.2.1.17</ecNumber>
    </recommendedName>
    <alternativeName>
        <fullName evidence="10">Lysis protein</fullName>
    </alternativeName>
    <alternativeName>
        <fullName evidence="10">Lysozyme</fullName>
    </alternativeName>
    <alternativeName>
        <fullName evidence="10">Muramidase</fullName>
    </alternativeName>
</protein>
<evidence type="ECO:0000256" key="8">
    <source>
        <dbReference type="ARBA" id="ARBA00023200"/>
    </source>
</evidence>
<evidence type="ECO:0000256" key="9">
    <source>
        <dbReference type="ARBA" id="ARBA00023295"/>
    </source>
</evidence>
<keyword evidence="5 10" id="KW-0378">Hydrolase</keyword>
<dbReference type="InterPro" id="IPR033907">
    <property type="entry name" value="Endolysin_autolysin"/>
</dbReference>
<evidence type="ECO:0000256" key="1">
    <source>
        <dbReference type="ARBA" id="ARBA00000632"/>
    </source>
</evidence>
<dbReference type="GO" id="GO:0030430">
    <property type="term" value="C:host cell cytoplasm"/>
    <property type="evidence" value="ECO:0007669"/>
    <property type="project" value="UniProtKB-SubCell"/>
</dbReference>
<comment type="subcellular location">
    <subcellularLocation>
        <location evidence="10">Host cytoplasm</location>
    </subcellularLocation>
    <text evidence="10">The endolysin is cytoplasmic, but can reach the periplasmic space with the help of the holins which disrupt the host cell membrane.</text>
</comment>
<keyword evidence="7 10" id="KW-0578">Host cell lysis by virus</keyword>
<dbReference type="GO" id="GO:0044659">
    <property type="term" value="P:viral release from host cell by cytolysis"/>
    <property type="evidence" value="ECO:0007669"/>
    <property type="project" value="UniProtKB-UniRule"/>
</dbReference>
<evidence type="ECO:0000256" key="6">
    <source>
        <dbReference type="ARBA" id="ARBA00022852"/>
    </source>
</evidence>
<dbReference type="GO" id="GO:0009253">
    <property type="term" value="P:peptidoglycan catabolic process"/>
    <property type="evidence" value="ECO:0007669"/>
    <property type="project" value="UniProtKB-UniRule"/>
</dbReference>
<dbReference type="CDD" id="cd00737">
    <property type="entry name" value="lyz_endolysin_autolysin"/>
    <property type="match status" value="1"/>
</dbReference>
<dbReference type="PANTHER" id="PTHR38107">
    <property type="match status" value="1"/>
</dbReference>
<evidence type="ECO:0000256" key="3">
    <source>
        <dbReference type="ARBA" id="ARBA00022612"/>
    </source>
</evidence>
<dbReference type="GO" id="GO:0003796">
    <property type="term" value="F:lysozyme activity"/>
    <property type="evidence" value="ECO:0007669"/>
    <property type="project" value="UniProtKB-UniRule"/>
</dbReference>
<evidence type="ECO:0000256" key="11">
    <source>
        <dbReference type="RuleBase" id="RU003788"/>
    </source>
</evidence>
<dbReference type="InterPro" id="IPR023346">
    <property type="entry name" value="Lysozyme-like_dom_sf"/>
</dbReference>
<comment type="similarity">
    <text evidence="10 11">Belongs to the glycosyl hydrolase 24 family.</text>
</comment>